<keyword evidence="2" id="KW-1133">Transmembrane helix</keyword>
<feature type="signal peptide" evidence="3">
    <location>
        <begin position="1"/>
        <end position="20"/>
    </location>
</feature>
<organism evidence="4 5">
    <name type="scientific">Streptomyces tirandamycinicus</name>
    <dbReference type="NCBI Taxonomy" id="2174846"/>
    <lineage>
        <taxon>Bacteria</taxon>
        <taxon>Bacillati</taxon>
        <taxon>Actinomycetota</taxon>
        <taxon>Actinomycetes</taxon>
        <taxon>Kitasatosporales</taxon>
        <taxon>Streptomycetaceae</taxon>
        <taxon>Streptomyces</taxon>
    </lineage>
</organism>
<keyword evidence="3" id="KW-0732">Signal</keyword>
<reference evidence="4 5" key="1">
    <citation type="submission" date="2018-05" db="EMBL/GenBank/DDBJ databases">
        <title>Complete genome sequence of sponge-derived Streptomyces sp. HNM0039.</title>
        <authorList>
            <person name="Huang X."/>
            <person name="Zhou S."/>
        </authorList>
    </citation>
    <scope>NUCLEOTIDE SEQUENCE [LARGE SCALE GENOMIC DNA]</scope>
    <source>
        <strain evidence="4 5">HNM0039</strain>
    </source>
</reference>
<accession>A0A2S1SPJ0</accession>
<keyword evidence="5" id="KW-1185">Reference proteome</keyword>
<keyword evidence="2" id="KW-0472">Membrane</keyword>
<dbReference type="EMBL" id="CP029188">
    <property type="protein sequence ID" value="AWI28296.1"/>
    <property type="molecule type" value="Genomic_DNA"/>
</dbReference>
<proteinExistence type="predicted"/>
<feature type="transmembrane region" description="Helical" evidence="2">
    <location>
        <begin position="52"/>
        <end position="71"/>
    </location>
</feature>
<name>A0A2S1SPJ0_9ACTN</name>
<evidence type="ECO:0000256" key="3">
    <source>
        <dbReference type="SAM" id="SignalP"/>
    </source>
</evidence>
<protein>
    <submittedName>
        <fullName evidence="4">Uncharacterized protein</fullName>
    </submittedName>
</protein>
<evidence type="ECO:0000313" key="4">
    <source>
        <dbReference type="EMBL" id="AWI28296.1"/>
    </source>
</evidence>
<dbReference type="KEGG" id="stir:DDW44_05440"/>
<feature type="region of interest" description="Disordered" evidence="1">
    <location>
        <begin position="1"/>
        <end position="50"/>
    </location>
</feature>
<evidence type="ECO:0000256" key="2">
    <source>
        <dbReference type="SAM" id="Phobius"/>
    </source>
</evidence>
<sequence>MGCRSRTGSGASGAAGAAGAAGATGAAGASTADPSGQDEGPAPFAGAGPHVGLHLVPLTSSAAYFILLPAARSTWQASRTRLDMPASAALPQVRGS</sequence>
<feature type="chain" id="PRO_5039255945" evidence="3">
    <location>
        <begin position="21"/>
        <end position="96"/>
    </location>
</feature>
<feature type="compositionally biased region" description="Low complexity" evidence="1">
    <location>
        <begin position="7"/>
        <end position="32"/>
    </location>
</feature>
<dbReference type="Proteomes" id="UP000244900">
    <property type="component" value="Chromosome"/>
</dbReference>
<gene>
    <name evidence="4" type="ORF">DDW44_05440</name>
</gene>
<dbReference type="AlphaFoldDB" id="A0A2S1SPJ0"/>
<keyword evidence="2" id="KW-0812">Transmembrane</keyword>
<evidence type="ECO:0000256" key="1">
    <source>
        <dbReference type="SAM" id="MobiDB-lite"/>
    </source>
</evidence>
<evidence type="ECO:0000313" key="5">
    <source>
        <dbReference type="Proteomes" id="UP000244900"/>
    </source>
</evidence>